<comment type="caution">
    <text evidence="3">The sequence shown here is derived from an EMBL/GenBank/DDBJ whole genome shotgun (WGS) entry which is preliminary data.</text>
</comment>
<protein>
    <recommendedName>
        <fullName evidence="2">FHA domain-containing protein</fullName>
    </recommendedName>
</protein>
<dbReference type="InterPro" id="IPR008984">
    <property type="entry name" value="SMAD_FHA_dom_sf"/>
</dbReference>
<accession>A0A813JXI6</accession>
<feature type="compositionally biased region" description="Low complexity" evidence="1">
    <location>
        <begin position="704"/>
        <end position="718"/>
    </location>
</feature>
<sequence>MVRMKSCHGSEFTPLFGARACSDDEENASDEEDADCEEGSAEGSSDAGFDEDEIDPLEDINGAFADAKDRWKIDGETLKGFYLHSPTGQLFSWDQAKGVLYEYNRQSGECVPIWAAGNPQLSAEIWAVLPLPPTDPASLQCGQNVQSGKFLCILHISRARAAERAAVASSDFCIRLGLDGRALTMLQTLPPQGQAYVLRTFCAPARDASGALCRQIKNLQRLGDQNPWASAIESATVRVPTTGAVLGRCVPEIAALCWHDSDPVSAAHCRIACVEGEFSVCDLGSTQDVEDGTLFDGRRLGSAWAALRNGTNLDLGPVRVTVELKPVQASLPENLPKEISASQSGHDAKRPAPQRGGWRSAKRPCTAGAGAKGDVQAAQAPEEKTAALLEGERSFESASYRVQWSQISTDIVKEAGIRGIQGGACFLAPGGWPLGHVTAVLVEGLCSEGRPAAEAGVNDCGPSASVVPRLSRLASPAPFPRALASPAPFPRALDKRAIREAMKLALEEDDEERFSYRMCADVLMFTSAESEDCFALPDQSTEERSTEAVTYTRKPEYKLHVSAFVTTILDSGSDAVAWVYRDYSIPALLCAQLHLCRPGMCKVGLTSEDHGIADDQALRALIYQCLFLGTRLNASEFELSSPPPIPLTVTRGDSLENGNYWTFDERELSLDYLLPDDDAQGVAGLQEVQWPSWRAEKTAPGGPPSAYFPSPSSYFPSPRGTSQGGPTRSTTIGGFTRGTSQGLNRVSVVTRGVRETLDLFQTLLAGTNLPDDRGPGRVRDREAADWSCRPQGVELLSLPVPLAGLASGEVPDQYEQMKA</sequence>
<feature type="region of interest" description="Disordered" evidence="1">
    <location>
        <begin position="333"/>
        <end position="379"/>
    </location>
</feature>
<dbReference type="EMBL" id="CAJNNW010027539">
    <property type="protein sequence ID" value="CAE8691868.1"/>
    <property type="molecule type" value="Genomic_DNA"/>
</dbReference>
<dbReference type="AlphaFoldDB" id="A0A813JXI6"/>
<gene>
    <name evidence="3" type="ORF">PGLA2088_LOCUS27619</name>
</gene>
<reference evidence="3" key="1">
    <citation type="submission" date="2021-02" db="EMBL/GenBank/DDBJ databases">
        <authorList>
            <person name="Dougan E. K."/>
            <person name="Rhodes N."/>
            <person name="Thang M."/>
            <person name="Chan C."/>
        </authorList>
    </citation>
    <scope>NUCLEOTIDE SEQUENCE</scope>
</reference>
<evidence type="ECO:0000256" key="1">
    <source>
        <dbReference type="SAM" id="MobiDB-lite"/>
    </source>
</evidence>
<feature type="compositionally biased region" description="Polar residues" evidence="1">
    <location>
        <begin position="719"/>
        <end position="737"/>
    </location>
</feature>
<dbReference type="Proteomes" id="UP000626109">
    <property type="component" value="Unassembled WGS sequence"/>
</dbReference>
<feature type="compositionally biased region" description="Acidic residues" evidence="1">
    <location>
        <begin position="23"/>
        <end position="40"/>
    </location>
</feature>
<evidence type="ECO:0000313" key="3">
    <source>
        <dbReference type="EMBL" id="CAE8691868.1"/>
    </source>
</evidence>
<dbReference type="SUPFAM" id="SSF49879">
    <property type="entry name" value="SMAD/FHA domain"/>
    <property type="match status" value="1"/>
</dbReference>
<evidence type="ECO:0000259" key="2">
    <source>
        <dbReference type="PROSITE" id="PS50006"/>
    </source>
</evidence>
<name>A0A813JXI6_POLGL</name>
<proteinExistence type="predicted"/>
<feature type="region of interest" description="Disordered" evidence="1">
    <location>
        <begin position="1"/>
        <end position="54"/>
    </location>
</feature>
<evidence type="ECO:0000313" key="4">
    <source>
        <dbReference type="Proteomes" id="UP000626109"/>
    </source>
</evidence>
<dbReference type="InterPro" id="IPR000253">
    <property type="entry name" value="FHA_dom"/>
</dbReference>
<dbReference type="Gene3D" id="2.60.200.20">
    <property type="match status" value="1"/>
</dbReference>
<dbReference type="CDD" id="cd00060">
    <property type="entry name" value="FHA"/>
    <property type="match status" value="1"/>
</dbReference>
<feature type="domain" description="FHA" evidence="2">
    <location>
        <begin position="244"/>
        <end position="300"/>
    </location>
</feature>
<dbReference type="PROSITE" id="PS50006">
    <property type="entry name" value="FHA_DOMAIN"/>
    <property type="match status" value="1"/>
</dbReference>
<organism evidence="3 4">
    <name type="scientific">Polarella glacialis</name>
    <name type="common">Dinoflagellate</name>
    <dbReference type="NCBI Taxonomy" id="89957"/>
    <lineage>
        <taxon>Eukaryota</taxon>
        <taxon>Sar</taxon>
        <taxon>Alveolata</taxon>
        <taxon>Dinophyceae</taxon>
        <taxon>Suessiales</taxon>
        <taxon>Suessiaceae</taxon>
        <taxon>Polarella</taxon>
    </lineage>
</organism>
<feature type="region of interest" description="Disordered" evidence="1">
    <location>
        <begin position="695"/>
        <end position="737"/>
    </location>
</feature>